<feature type="compositionally biased region" description="Polar residues" evidence="1">
    <location>
        <begin position="1137"/>
        <end position="1146"/>
    </location>
</feature>
<feature type="region of interest" description="Disordered" evidence="1">
    <location>
        <begin position="1722"/>
        <end position="1749"/>
    </location>
</feature>
<protein>
    <submittedName>
        <fullName evidence="4">Tudor domain-containing 6</fullName>
    </submittedName>
</protein>
<evidence type="ECO:0000256" key="1">
    <source>
        <dbReference type="SAM" id="MobiDB-lite"/>
    </source>
</evidence>
<dbReference type="CTD" id="565665"/>
<feature type="compositionally biased region" description="Polar residues" evidence="1">
    <location>
        <begin position="1189"/>
        <end position="1198"/>
    </location>
</feature>
<feature type="domain" description="Tudor" evidence="2">
    <location>
        <begin position="965"/>
        <end position="1021"/>
    </location>
</feature>
<dbReference type="SMART" id="SM00333">
    <property type="entry name" value="TUDOR"/>
    <property type="match status" value="7"/>
</dbReference>
<dbReference type="InParanoid" id="A0A6P7HYX2"/>
<dbReference type="Gene3D" id="2.30.30.140">
    <property type="match status" value="6"/>
</dbReference>
<feature type="domain" description="Tudor" evidence="2">
    <location>
        <begin position="523"/>
        <end position="580"/>
    </location>
</feature>
<reference evidence="4" key="1">
    <citation type="submission" date="2025-08" db="UniProtKB">
        <authorList>
            <consortium name="RefSeq"/>
        </authorList>
    </citation>
    <scope>IDENTIFICATION</scope>
</reference>
<feature type="region of interest" description="Disordered" evidence="1">
    <location>
        <begin position="2282"/>
        <end position="2302"/>
    </location>
</feature>
<sequence>MSSILGLPAQGTDVTILITRVHTHPLCMLVEFWGKFSLERTAEYESLAKDIQSPGNTFQDLEGSPGDQCLADIDGTWYRSRILSKNGLKYSVYLIDRGLTCSVTTSNLAWGKKEHFQLPPEVEFCVLANVLPVSSVNRWSSIALEFLKSLSGKSVSAHVQAELVPYRTFVLNIPHISKQMYEMGFARKLSPDVFQDFVLMSLQSKSQAEVSPEVQQHLNVTGEKLHKQEVFLYPELPGGTVETVIVTEVTNPQRIFCQLKVFSKELKKLSDQITQSCEGSMTTCIIGPEMIGFPCAARGSDGKWHRSVLQQVLPTNKVVEVLNVDYGTKRFVQMDKVRPLAAEFFRMPVVTYICSLHGVIDKGVGWTTSQIDYLRYLLLYKTLIAKFEYQSVSEGVHYVTLYGDDNINMNNLFGSKESSFLGCEKTLSDYAIHSTAYSHQQLAQKQTKTLTLGRTVKEQKVVAEQLPAEELSLNSTYVAVVQHVSNPSEFWIQTQNYIKELDELMDSIYHYCKDSLDKDAVRNPAVGLYCVAKAEDGDFYRATVAEVNETKIKVFFVDYGNTEVVDRSNIRTLPTKFKKLPQLALKCTLAGVRPEGKRWTAGASEFFAGTVSDKVLNVHVTAKYDDKYIVQLTDSEAQGEQDVSTLMCCSGFAKRSEMQRVGSSTQLHRRSGVYSNNEMSLLAQNTVGIADNEKSAASFKEQMFQIGSVLDVSVSHIESPNDFWCHLVQNTRNLNFLMHDIQVHYAVCEFEPHVENACVARHPDNKMWYRALVIHKHETPHVDVLFVDYGQTETVSLYDLRRICPKFLTLPGQAFRCSLLNPTNPTSAINEWNEGAIARFQNFVKNAASEFVILKCTIYAVMHSEKKIVFNIVDLETPFESICTTLVSLVKSAPPKKAARPSFRLDTYYYSTHNVKTGTEEQATVTCVNNVGEFYCQLQRNSDVLEDLRSKVNNLCHQLENVKLPSVFGTLCFAKYTDGQWYRGQIKATKPALLVQFVDYGDTIKVDKSDLLPVPLEANDIMSVPVQAVVCSLSDLPADVPSKVNSWFKTSATECSFRALVVARKPDGKLLVELYDGNTQINAKIKKMFQIERHTDERVVHQCWKPVEASGRHALKTPNAVPKQTTDKDHNQALKRMNSSASSSLHQTEDDKKSNVYPHSAQKPTHHVGKNGQKVKTAPLELYKPPHQRLSTESTSIDGSEPANVPVKARKEKLPTVTISKSPEFLKISNAGKLPKLADLPSTSVAPGMAANVYVSHCNGPSSFFVQLVREVDALSSLVEKLNDPSLVTKMNDIKDLHPGDLVQAEYSEDSSWYRAVVREIHIHAMVLVEFVDFGNAATVPMSKIRRLDQSCLQLPIYSTHCMLSDAAGVVNEGLLNPEVLSAFREDIGSSGERVFMCHFIRQVGSVWEVALEDNGVKVECKGTSRGPEITTEKLEQVTEKPTNISDINRENTENLLPNPCPLHYHQQEFLEGQQLEVYITSINDALTFWCQSANSENLDKIILSVSKVSDATDHKENDFGALLPGSPCIALFSDDQFWYRAEVIDRDGDELSVLFVDYGNMSRVNVKSVREVDPSLLEITSQAFLCELEGFDTSHGSWKSGAADHLSMLTADKTLQLTVTKVTRAQGKSKCLVWMECEGQVINKAMKTWWKGFMPEDESGKEVVTFSNKLQCDTTVDEAVVPEDQLQQSDIQEVNIALTYTNPETDHIEEHSTFAPANLQKEDEVQKMGRSPKDSECSEDSAQTASDFNFETADELQKLGRSSKNSECSEDFVQTGSDLNLVEVIDDSESTGADKKSLPAEINTAQTASDLNLVDAIDDSESIGADKKSLPAEMNTAQTASELNLETADEVQKLGRSPMTSECSEDFVQTGSDLNLVEAIDDSESTGADKKSLPAEMNTAQTASELNLETADEVQKLGRSPMTSECSEDYAQTGSDLNLVEAIDDKKSLPAEMNTSTITFFSAKAKERDGSEAMTAAKMVPRKSVSPMKSADLHETTDTVLEVSEQIQAELVLHSLMLPGQHMCDAPTEQEIEGGDGTTQEEIPCIITHIKSDSTDEDEASAHCDDTQSSLLADTVTDPIEPHTAPPPEMDDKMAEVLYCFEEGLLETCPTNAGTDLEELRDEEEATSAGGDCLNNVAAEEMNMSITRAKDNVGPHADFGAQVDVGPLEEKEDLPDTFAEKANEVQNESLEIPLRSTVMVKDTDLDPEVPCVSSPNVDNLMTEDETVALHQDKLPAFSLDTESEICRAQSPDLSTLVEEVTCLVGEITLTDTWPDSQYETETVSDDSEQWVNAPSQQSKELDDSVLLEEMSSAEDSFEAQLSMVTHLSLIVNNFAEKQSEE</sequence>
<dbReference type="OrthoDB" id="9989103at2759"/>
<dbReference type="FunCoup" id="A0A6P7HYX2">
    <property type="interactions" value="676"/>
</dbReference>
<evidence type="ECO:0000313" key="3">
    <source>
        <dbReference type="Proteomes" id="UP000515145"/>
    </source>
</evidence>
<feature type="domain" description="Tudor" evidence="2">
    <location>
        <begin position="1522"/>
        <end position="1580"/>
    </location>
</feature>
<dbReference type="InterPro" id="IPR035437">
    <property type="entry name" value="SNase_OB-fold_sf"/>
</dbReference>
<feature type="domain" description="Tudor" evidence="2">
    <location>
        <begin position="62"/>
        <end position="118"/>
    </location>
</feature>
<name>A0A6P7HYX2_9TELE</name>
<proteinExistence type="predicted"/>
<dbReference type="RefSeq" id="XP_028253719.1">
    <property type="nucleotide sequence ID" value="XM_028397918.1"/>
</dbReference>
<dbReference type="SUPFAM" id="SSF63748">
    <property type="entry name" value="Tudor/PWWP/MBT"/>
    <property type="match status" value="7"/>
</dbReference>
<dbReference type="Gene3D" id="2.40.50.90">
    <property type="match status" value="6"/>
</dbReference>
<feature type="domain" description="Tudor" evidence="2">
    <location>
        <begin position="751"/>
        <end position="810"/>
    </location>
</feature>
<dbReference type="PANTHER" id="PTHR22948">
    <property type="entry name" value="TUDOR DOMAIN CONTAINING PROTEIN"/>
    <property type="match status" value="1"/>
</dbReference>
<dbReference type="GeneID" id="114429068"/>
<feature type="region of interest" description="Disordered" evidence="1">
    <location>
        <begin position="1136"/>
        <end position="1209"/>
    </location>
</feature>
<accession>A0A6P7HYX2</accession>
<dbReference type="Pfam" id="PF00567">
    <property type="entry name" value="TUDOR"/>
    <property type="match status" value="7"/>
</dbReference>
<feature type="domain" description="Tudor" evidence="2">
    <location>
        <begin position="288"/>
        <end position="347"/>
    </location>
</feature>
<dbReference type="FunFam" id="2.30.30.140:FF:000018">
    <property type="entry name" value="Serine/threonine-protein kinase 31"/>
    <property type="match status" value="2"/>
</dbReference>
<evidence type="ECO:0000313" key="4">
    <source>
        <dbReference type="RefSeq" id="XP_028253719.1"/>
    </source>
</evidence>
<dbReference type="PANTHER" id="PTHR22948:SF15">
    <property type="entry name" value="TUDOR DOMAIN-CONTAINING PROTEIN 6"/>
    <property type="match status" value="1"/>
</dbReference>
<gene>
    <name evidence="4" type="primary">tdrd6a</name>
</gene>
<dbReference type="Proteomes" id="UP000515145">
    <property type="component" value="Chromosome 24"/>
</dbReference>
<dbReference type="InterPro" id="IPR050621">
    <property type="entry name" value="Tudor_domain_containing"/>
</dbReference>
<organism evidence="3 4">
    <name type="scientific">Parambassis ranga</name>
    <name type="common">Indian glassy fish</name>
    <dbReference type="NCBI Taxonomy" id="210632"/>
    <lineage>
        <taxon>Eukaryota</taxon>
        <taxon>Metazoa</taxon>
        <taxon>Chordata</taxon>
        <taxon>Craniata</taxon>
        <taxon>Vertebrata</taxon>
        <taxon>Euteleostomi</taxon>
        <taxon>Actinopterygii</taxon>
        <taxon>Neopterygii</taxon>
        <taxon>Teleostei</taxon>
        <taxon>Neoteleostei</taxon>
        <taxon>Acanthomorphata</taxon>
        <taxon>Ovalentaria</taxon>
        <taxon>Ambassidae</taxon>
        <taxon>Parambassis</taxon>
    </lineage>
</organism>
<dbReference type="InterPro" id="IPR002999">
    <property type="entry name" value="Tudor"/>
</dbReference>
<feature type="compositionally biased region" description="Polar residues" evidence="1">
    <location>
        <begin position="2290"/>
        <end position="2299"/>
    </location>
</feature>
<feature type="compositionally biased region" description="Basic and acidic residues" evidence="1">
    <location>
        <begin position="1722"/>
        <end position="1737"/>
    </location>
</feature>
<dbReference type="PROSITE" id="PS50304">
    <property type="entry name" value="TUDOR"/>
    <property type="match status" value="7"/>
</dbReference>
<keyword evidence="3" id="KW-1185">Reference proteome</keyword>
<feature type="domain" description="Tudor" evidence="2">
    <location>
        <begin position="1296"/>
        <end position="1355"/>
    </location>
</feature>
<evidence type="ECO:0000259" key="2">
    <source>
        <dbReference type="PROSITE" id="PS50304"/>
    </source>
</evidence>